<name>A0ABN1GWH8_9ACTN</name>
<feature type="signal peptide" evidence="1">
    <location>
        <begin position="1"/>
        <end position="23"/>
    </location>
</feature>
<evidence type="ECO:0000313" key="2">
    <source>
        <dbReference type="EMBL" id="GAA0621877.1"/>
    </source>
</evidence>
<sequence>MNWTKSVCAIATATAIGLGTVGAAPAEAVPAPYTPQPTVTVSKPNPGRGATITLKATKFKAREQIVVKLRQGKQRDTLKSFKANGKGGFSSKVTIPRKYKCGATLVVRGKSSKLTVLTDLFIGKKKACR</sequence>
<dbReference type="RefSeq" id="WP_344605316.1">
    <property type="nucleotide sequence ID" value="NZ_BAAAHE010000020.1"/>
</dbReference>
<dbReference type="Proteomes" id="UP001500957">
    <property type="component" value="Unassembled WGS sequence"/>
</dbReference>
<evidence type="ECO:0000313" key="3">
    <source>
        <dbReference type="Proteomes" id="UP001500957"/>
    </source>
</evidence>
<feature type="chain" id="PRO_5045476633" evidence="1">
    <location>
        <begin position="24"/>
        <end position="129"/>
    </location>
</feature>
<keyword evidence="1" id="KW-0732">Signal</keyword>
<dbReference type="EMBL" id="BAAAHE010000020">
    <property type="protein sequence ID" value="GAA0621877.1"/>
    <property type="molecule type" value="Genomic_DNA"/>
</dbReference>
<evidence type="ECO:0000256" key="1">
    <source>
        <dbReference type="SAM" id="SignalP"/>
    </source>
</evidence>
<keyword evidence="3" id="KW-1185">Reference proteome</keyword>
<proteinExistence type="predicted"/>
<comment type="caution">
    <text evidence="2">The sequence shown here is derived from an EMBL/GenBank/DDBJ whole genome shotgun (WGS) entry which is preliminary data.</text>
</comment>
<gene>
    <name evidence="2" type="ORF">GCM10009547_25820</name>
</gene>
<protein>
    <submittedName>
        <fullName evidence="2">Uncharacterized protein</fullName>
    </submittedName>
</protein>
<reference evidence="2 3" key="1">
    <citation type="journal article" date="2019" name="Int. J. Syst. Evol. Microbiol.">
        <title>The Global Catalogue of Microorganisms (GCM) 10K type strain sequencing project: providing services to taxonomists for standard genome sequencing and annotation.</title>
        <authorList>
            <consortium name="The Broad Institute Genomics Platform"/>
            <consortium name="The Broad Institute Genome Sequencing Center for Infectious Disease"/>
            <person name="Wu L."/>
            <person name="Ma J."/>
        </authorList>
    </citation>
    <scope>NUCLEOTIDE SEQUENCE [LARGE SCALE GENOMIC DNA]</scope>
    <source>
        <strain evidence="2 3">JCM 10671</strain>
    </source>
</reference>
<organism evidence="2 3">
    <name type="scientific">Sporichthya brevicatena</name>
    <dbReference type="NCBI Taxonomy" id="171442"/>
    <lineage>
        <taxon>Bacteria</taxon>
        <taxon>Bacillati</taxon>
        <taxon>Actinomycetota</taxon>
        <taxon>Actinomycetes</taxon>
        <taxon>Sporichthyales</taxon>
        <taxon>Sporichthyaceae</taxon>
        <taxon>Sporichthya</taxon>
    </lineage>
</organism>
<accession>A0ABN1GWH8</accession>